<name>A0A1X0ITL3_9MYCO</name>
<proteinExistence type="predicted"/>
<evidence type="ECO:0008006" key="3">
    <source>
        <dbReference type="Google" id="ProtNLM"/>
    </source>
</evidence>
<reference evidence="1 2" key="1">
    <citation type="submission" date="2016-12" db="EMBL/GenBank/DDBJ databases">
        <title>The new phylogeny of genus Mycobacterium.</title>
        <authorList>
            <person name="Tortoli E."/>
            <person name="Trovato A."/>
            <person name="Cirillo D.M."/>
        </authorList>
    </citation>
    <scope>NUCLEOTIDE SEQUENCE [LARGE SCALE GENOMIC DNA]</scope>
    <source>
        <strain evidence="1 2">CCUG 66554</strain>
    </source>
</reference>
<evidence type="ECO:0000313" key="1">
    <source>
        <dbReference type="EMBL" id="ORB52107.1"/>
    </source>
</evidence>
<dbReference type="InterPro" id="IPR046611">
    <property type="entry name" value="DUF6670"/>
</dbReference>
<sequence>MTRQPISRAFARLVLDGLRPLMDRRLEASRKPFTDKDILRPHATSGMWAATHYGVFIPDLPSPHRYLNTMTLIGAIGAELFDNDYLATPDARHTATVLSSTAAGEHHHYRAYDSLRDCNFADNGSVLRWGNDLQIEVDHPHVTVRGRYRQFSADVELTVTDQVSYFVKTPVYDHLSLLAEYTGVIVDATGATAISGLGTFEYARFLSHQSLTRRSLPEALKLPVDFFTYQIIDLGDGAQILLTDVRARGVAACLLAHVRVLGKSTEVYTDVRMDVTEYRENPSIDEEGRAMRIPHRLTWTVRDDGGHLVLAVEGLVDSPLRYGHGRGYTGAYSYTGEYQGNPVGGSAYMEWVDTRR</sequence>
<dbReference type="AlphaFoldDB" id="A0A1X0ITL3"/>
<dbReference type="EMBL" id="MVII01000028">
    <property type="protein sequence ID" value="ORB52107.1"/>
    <property type="molecule type" value="Genomic_DNA"/>
</dbReference>
<gene>
    <name evidence="1" type="ORF">BST43_19265</name>
</gene>
<dbReference type="OrthoDB" id="6672593at2"/>
<comment type="caution">
    <text evidence="1">The sequence shown here is derived from an EMBL/GenBank/DDBJ whole genome shotgun (WGS) entry which is preliminary data.</text>
</comment>
<protein>
    <recommendedName>
        <fullName evidence="3">AttH domain-containing protein</fullName>
    </recommendedName>
</protein>
<dbReference type="Proteomes" id="UP000192434">
    <property type="component" value="Unassembled WGS sequence"/>
</dbReference>
<evidence type="ECO:0000313" key="2">
    <source>
        <dbReference type="Proteomes" id="UP000192434"/>
    </source>
</evidence>
<organism evidence="1 2">
    <name type="scientific">Mycobacteroides saopaulense</name>
    <dbReference type="NCBI Taxonomy" id="1578165"/>
    <lineage>
        <taxon>Bacteria</taxon>
        <taxon>Bacillati</taxon>
        <taxon>Actinomycetota</taxon>
        <taxon>Actinomycetes</taxon>
        <taxon>Mycobacteriales</taxon>
        <taxon>Mycobacteriaceae</taxon>
        <taxon>Mycobacteroides</taxon>
    </lineage>
</organism>
<dbReference type="RefSeq" id="WP_083018358.1">
    <property type="nucleotide sequence ID" value="NZ_MVII01000028.1"/>
</dbReference>
<dbReference type="Pfam" id="PF20375">
    <property type="entry name" value="DUF6670"/>
    <property type="match status" value="1"/>
</dbReference>
<accession>A0A1X0ITL3</accession>